<feature type="compositionally biased region" description="Low complexity" evidence="13">
    <location>
        <begin position="871"/>
        <end position="886"/>
    </location>
</feature>
<gene>
    <name evidence="17" type="ORF">LTR36_000384</name>
</gene>
<keyword evidence="6" id="KW-0967">Endosome</keyword>
<feature type="compositionally biased region" description="Polar residues" evidence="13">
    <location>
        <begin position="837"/>
        <end position="857"/>
    </location>
</feature>
<feature type="domain" description="EH" evidence="15">
    <location>
        <begin position="363"/>
        <end position="454"/>
    </location>
</feature>
<dbReference type="SMART" id="SM00054">
    <property type="entry name" value="EFh"/>
    <property type="match status" value="4"/>
</dbReference>
<feature type="compositionally biased region" description="Low complexity" evidence="13">
    <location>
        <begin position="576"/>
        <end position="594"/>
    </location>
</feature>
<organism evidence="17 18">
    <name type="scientific">Oleoguttula mirabilis</name>
    <dbReference type="NCBI Taxonomy" id="1507867"/>
    <lineage>
        <taxon>Eukaryota</taxon>
        <taxon>Fungi</taxon>
        <taxon>Dikarya</taxon>
        <taxon>Ascomycota</taxon>
        <taxon>Pezizomycotina</taxon>
        <taxon>Dothideomycetes</taxon>
        <taxon>Dothideomycetidae</taxon>
        <taxon>Mycosphaerellales</taxon>
        <taxon>Teratosphaeriaceae</taxon>
        <taxon>Oleoguttula</taxon>
    </lineage>
</organism>
<feature type="compositionally biased region" description="Low complexity" evidence="13">
    <location>
        <begin position="522"/>
        <end position="536"/>
    </location>
</feature>
<evidence type="ECO:0000259" key="16">
    <source>
        <dbReference type="PROSITE" id="PS50222"/>
    </source>
</evidence>
<evidence type="ECO:0000256" key="11">
    <source>
        <dbReference type="ARBA" id="ARBA00025194"/>
    </source>
</evidence>
<dbReference type="GO" id="GO:0030479">
    <property type="term" value="C:actin cortical patch"/>
    <property type="evidence" value="ECO:0007669"/>
    <property type="project" value="UniProtKB-SubCell"/>
</dbReference>
<feature type="domain" description="EH" evidence="15">
    <location>
        <begin position="75"/>
        <end position="161"/>
    </location>
</feature>
<feature type="compositionally biased region" description="Polar residues" evidence="13">
    <location>
        <begin position="563"/>
        <end position="575"/>
    </location>
</feature>
<dbReference type="GO" id="GO:0005886">
    <property type="term" value="C:plasma membrane"/>
    <property type="evidence" value="ECO:0007669"/>
    <property type="project" value="UniProtKB-SubCell"/>
</dbReference>
<evidence type="ECO:0000256" key="4">
    <source>
        <dbReference type="ARBA" id="ARBA00011159"/>
    </source>
</evidence>
<feature type="compositionally biased region" description="Low complexity" evidence="13">
    <location>
        <begin position="1428"/>
        <end position="1444"/>
    </location>
</feature>
<dbReference type="PROSITE" id="PS50030">
    <property type="entry name" value="UBA"/>
    <property type="match status" value="1"/>
</dbReference>
<dbReference type="GO" id="GO:0006897">
    <property type="term" value="P:endocytosis"/>
    <property type="evidence" value="ECO:0007669"/>
    <property type="project" value="UniProtKB-KW"/>
</dbReference>
<dbReference type="Gene3D" id="1.10.8.10">
    <property type="entry name" value="DNA helicase RuvA subunit, C-terminal domain"/>
    <property type="match status" value="1"/>
</dbReference>
<dbReference type="PANTHER" id="PTHR11216">
    <property type="entry name" value="EH DOMAIN"/>
    <property type="match status" value="1"/>
</dbReference>
<dbReference type="CDD" id="cd00052">
    <property type="entry name" value="EH"/>
    <property type="match status" value="3"/>
</dbReference>
<feature type="compositionally biased region" description="Basic and acidic residues" evidence="13">
    <location>
        <begin position="774"/>
        <end position="798"/>
    </location>
</feature>
<dbReference type="GO" id="GO:0016197">
    <property type="term" value="P:endosomal transport"/>
    <property type="evidence" value="ECO:0007669"/>
    <property type="project" value="TreeGrafter"/>
</dbReference>
<evidence type="ECO:0000259" key="14">
    <source>
        <dbReference type="PROSITE" id="PS50030"/>
    </source>
</evidence>
<proteinExistence type="predicted"/>
<evidence type="ECO:0000256" key="1">
    <source>
        <dbReference type="ARBA" id="ARBA00004125"/>
    </source>
</evidence>
<comment type="function">
    <text evidence="11">Component of the PAN1 actin cytoskeleton-regulatory complex required for the internalization of endosomes during actin-coupled endocytosis. The complex links the site of endocytosis to the cell membrane-associated actin cytoskeleton. Mediates uptake of external molecules and vacuolar degradation of plasma membrane proteins. Plays a role in the proper organization of the cell membrane-associated actin cytoskeleton and promotes its destabilization.</text>
</comment>
<evidence type="ECO:0000256" key="10">
    <source>
        <dbReference type="ARBA" id="ARBA00023212"/>
    </source>
</evidence>
<dbReference type="SUPFAM" id="SSF46934">
    <property type="entry name" value="UBA-like"/>
    <property type="match status" value="1"/>
</dbReference>
<evidence type="ECO:0000256" key="8">
    <source>
        <dbReference type="ARBA" id="ARBA00023054"/>
    </source>
</evidence>
<dbReference type="SMART" id="SM00165">
    <property type="entry name" value="UBA"/>
    <property type="match status" value="1"/>
</dbReference>
<feature type="compositionally biased region" description="Low complexity" evidence="13">
    <location>
        <begin position="1553"/>
        <end position="1567"/>
    </location>
</feature>
<evidence type="ECO:0000259" key="15">
    <source>
        <dbReference type="PROSITE" id="PS50031"/>
    </source>
</evidence>
<feature type="compositionally biased region" description="Polar residues" evidence="13">
    <location>
        <begin position="940"/>
        <end position="949"/>
    </location>
</feature>
<evidence type="ECO:0000256" key="9">
    <source>
        <dbReference type="ARBA" id="ARBA00023203"/>
    </source>
</evidence>
<evidence type="ECO:0000313" key="18">
    <source>
        <dbReference type="Proteomes" id="UP001324427"/>
    </source>
</evidence>
<reference evidence="17 18" key="1">
    <citation type="submission" date="2021-11" db="EMBL/GenBank/DDBJ databases">
        <title>Black yeast isolated from Biological Soil Crust.</title>
        <authorList>
            <person name="Kurbessoian T."/>
        </authorList>
    </citation>
    <scope>NUCLEOTIDE SEQUENCE [LARGE SCALE GENOMIC DNA]</scope>
    <source>
        <strain evidence="17 18">CCFEE 5522</strain>
    </source>
</reference>
<dbReference type="PROSITE" id="PS00018">
    <property type="entry name" value="EF_HAND_1"/>
    <property type="match status" value="1"/>
</dbReference>
<evidence type="ECO:0000256" key="7">
    <source>
        <dbReference type="ARBA" id="ARBA00022837"/>
    </source>
</evidence>
<dbReference type="Pfam" id="PF12763">
    <property type="entry name" value="EH"/>
    <property type="match status" value="3"/>
</dbReference>
<feature type="compositionally biased region" description="Polar residues" evidence="13">
    <location>
        <begin position="1481"/>
        <end position="1491"/>
    </location>
</feature>
<evidence type="ECO:0000256" key="5">
    <source>
        <dbReference type="ARBA" id="ARBA00022583"/>
    </source>
</evidence>
<dbReference type="SMART" id="SM00027">
    <property type="entry name" value="EH"/>
    <property type="match status" value="3"/>
</dbReference>
<feature type="compositionally biased region" description="Low complexity" evidence="13">
    <location>
        <begin position="1523"/>
        <end position="1537"/>
    </location>
</feature>
<dbReference type="Gene3D" id="1.10.238.10">
    <property type="entry name" value="EF-hand"/>
    <property type="match status" value="3"/>
</dbReference>
<feature type="domain" description="UBA" evidence="14">
    <location>
        <begin position="1576"/>
        <end position="1616"/>
    </location>
</feature>
<feature type="compositionally biased region" description="Basic and acidic residues" evidence="13">
    <location>
        <begin position="1395"/>
        <end position="1404"/>
    </location>
</feature>
<feature type="coiled-coil region" evidence="12">
    <location>
        <begin position="623"/>
        <end position="671"/>
    </location>
</feature>
<accession>A0AAV9JYR4</accession>
<dbReference type="InterPro" id="IPR002048">
    <property type="entry name" value="EF_hand_dom"/>
</dbReference>
<dbReference type="GO" id="GO:0010008">
    <property type="term" value="C:endosome membrane"/>
    <property type="evidence" value="ECO:0007669"/>
    <property type="project" value="UniProtKB-SubCell"/>
</dbReference>
<evidence type="ECO:0000256" key="6">
    <source>
        <dbReference type="ARBA" id="ARBA00022753"/>
    </source>
</evidence>
<feature type="region of interest" description="Disordered" evidence="13">
    <location>
        <begin position="765"/>
        <end position="809"/>
    </location>
</feature>
<feature type="region of interest" description="Disordered" evidence="13">
    <location>
        <begin position="1103"/>
        <end position="1332"/>
    </location>
</feature>
<feature type="domain" description="EH" evidence="15">
    <location>
        <begin position="211"/>
        <end position="301"/>
    </location>
</feature>
<feature type="compositionally biased region" description="Low complexity" evidence="13">
    <location>
        <begin position="495"/>
        <end position="515"/>
    </location>
</feature>
<feature type="region of interest" description="Disordered" evidence="13">
    <location>
        <begin position="450"/>
        <end position="594"/>
    </location>
</feature>
<dbReference type="GO" id="GO:0003779">
    <property type="term" value="F:actin binding"/>
    <property type="evidence" value="ECO:0007669"/>
    <property type="project" value="UniProtKB-KW"/>
</dbReference>
<comment type="subcellular location">
    <subcellularLocation>
        <location evidence="3">Cell membrane</location>
        <topology evidence="3">Peripheral membrane protein</topology>
        <orientation evidence="3">Cytoplasmic side</orientation>
    </subcellularLocation>
    <subcellularLocation>
        <location evidence="2">Cytoplasm</location>
        <location evidence="2">Cytoskeleton</location>
        <location evidence="2">Actin patch</location>
    </subcellularLocation>
    <subcellularLocation>
        <location evidence="1">Endosome membrane</location>
        <topology evidence="1">Peripheral membrane protein</topology>
        <orientation evidence="1">Cytoplasmic side</orientation>
    </subcellularLocation>
</comment>
<dbReference type="InterPro" id="IPR000261">
    <property type="entry name" value="EH_dom"/>
</dbReference>
<evidence type="ECO:0000256" key="12">
    <source>
        <dbReference type="SAM" id="Coils"/>
    </source>
</evidence>
<dbReference type="PROSITE" id="PS50031">
    <property type="entry name" value="EH"/>
    <property type="match status" value="3"/>
</dbReference>
<evidence type="ECO:0000256" key="2">
    <source>
        <dbReference type="ARBA" id="ARBA00004134"/>
    </source>
</evidence>
<evidence type="ECO:0000256" key="3">
    <source>
        <dbReference type="ARBA" id="ARBA00004413"/>
    </source>
</evidence>
<comment type="subunit">
    <text evidence="4">Component of the PAN1 actin cytoskeleton-regulatory complex.</text>
</comment>
<protein>
    <submittedName>
        <fullName evidence="17">Uncharacterized protein</fullName>
    </submittedName>
</protein>
<feature type="compositionally biased region" description="Polar residues" evidence="13">
    <location>
        <begin position="1445"/>
        <end position="1469"/>
    </location>
</feature>
<feature type="region of interest" description="Disordered" evidence="13">
    <location>
        <begin position="832"/>
        <end position="1090"/>
    </location>
</feature>
<feature type="region of interest" description="Disordered" evidence="13">
    <location>
        <begin position="306"/>
        <end position="353"/>
    </location>
</feature>
<dbReference type="PROSITE" id="PS50222">
    <property type="entry name" value="EF_HAND_2"/>
    <property type="match status" value="1"/>
</dbReference>
<feature type="region of interest" description="Disordered" evidence="13">
    <location>
        <begin position="1346"/>
        <end position="1581"/>
    </location>
</feature>
<keyword evidence="9" id="KW-0009">Actin-binding</keyword>
<dbReference type="CDD" id="cd14270">
    <property type="entry name" value="UBA"/>
    <property type="match status" value="1"/>
</dbReference>
<keyword evidence="10" id="KW-0206">Cytoskeleton</keyword>
<keyword evidence="8 12" id="KW-0175">Coiled coil</keyword>
<keyword evidence="10" id="KW-0963">Cytoplasm</keyword>
<feature type="compositionally biased region" description="Low complexity" evidence="13">
    <location>
        <begin position="1064"/>
        <end position="1090"/>
    </location>
</feature>
<evidence type="ECO:0000313" key="17">
    <source>
        <dbReference type="EMBL" id="KAK4550804.1"/>
    </source>
</evidence>
<dbReference type="InterPro" id="IPR015940">
    <property type="entry name" value="UBA"/>
</dbReference>
<dbReference type="InterPro" id="IPR018247">
    <property type="entry name" value="EF_Hand_1_Ca_BS"/>
</dbReference>
<dbReference type="Proteomes" id="UP001324427">
    <property type="component" value="Unassembled WGS sequence"/>
</dbReference>
<dbReference type="EMBL" id="JAVFHQ010000001">
    <property type="protein sequence ID" value="KAK4550804.1"/>
    <property type="molecule type" value="Genomic_DNA"/>
</dbReference>
<dbReference type="PANTHER" id="PTHR11216:SF170">
    <property type="entry name" value="DYNAMIN ASSOCIATED PROTEIN 160, ISOFORM D"/>
    <property type="match status" value="1"/>
</dbReference>
<keyword evidence="7" id="KW-0106">Calcium</keyword>
<dbReference type="GO" id="GO:0005509">
    <property type="term" value="F:calcium ion binding"/>
    <property type="evidence" value="ECO:0007669"/>
    <property type="project" value="InterPro"/>
</dbReference>
<feature type="domain" description="EF-hand" evidence="16">
    <location>
        <begin position="396"/>
        <end position="431"/>
    </location>
</feature>
<keyword evidence="18" id="KW-1185">Reference proteome</keyword>
<sequence length="1616" mass="170276">MTGPEFPGFNQGGKALIGSPNGSSTAWMLAQHSHVCTGKVEDRVMINDLGSQPGRNRPEAQIKPYLPILNLSEQEKRAFGYLFNQADSDQLGVVTGERAVAFFERTKVSPNVLGEIWQIADTENRGLLTKPGFCMVLRLIGHYQAGRVPSAELAFKPAPVPKFDGLQIPGVGPAPQQVIPSPTGGGFPANVLQPQLSGTGPIRVPPLDPQKMQQYAGLFERSGAQQGMLDGATAKSIFERAGLPNEVLGKIWTLSDREQRGALDQTEFIVAMHLLTSMKTRAMLALPNTLPPGLYEAAARRGVPGPLTRQGTGPPVIPRQFTGGSAGAPARTQSPLARPPGYATPPAQPAQTTGTPWLITQQEKAKYDQFFATIDTVGRGIITGEQAVHFFSDSRLPEDTLATIWDLSDINSEGQLNKDEFAVAMYLIRQQRSPNPAPLPAFLPTALVPPSMRQQQQSAQSTAPTFDNAANTSHMPKSATEDLFGLDEPSPPQAQQPQLSAFQPQTTGLQTQTTGASATRDPFGGSVPGSPSSPQRFQPPPQQASTGTMFKPFMPTSAFGASIAQQHTGGSTTSSQGQARGFPQQQQAPHSHLQQATAMDDLLGDNDAHAEESNRLTTETTELANMSNQIGNLRTQMEQTQSKKSATQTDLTATTNQKRDLELRLQQFRSQYETEVRTVKELDTQLTTSRESTKKLGQDLAMLEGMYQDLQTQHNSVAQALQADQQENANLKQKIGQINAEVTRLKPEIEKMKLEARQQKGLVSINRKQLATNEGEKDRLQGEKGNLEREAAEREEQARNAPQEPQQSHFGRDAAIGAGAGAAAFGGYEAMKDRGVTSPSGAGSNLASPSGLSSTNPFFRKASAEGSAERAMSPPATSSTGPTPSAFDAIFGPSAAFSPSGQAGSRAGTPPTTSFGRSAAAPTDASHQQASAPHAPGMTDSIQSVSSVGEPTPSATPPLSVGTGTKDSPQIAEPPPPVPENKQFTAGQLPLGGLPDRTRDDDEIDSVAAAPPASRAGGTETPGELTEREMPGAFEGSTEEPPLPTPAVEELPGAFPSDEEQSTASAKELPAEEPAASAEPQASHLGRDAAIGAGAGAAAFGGYEAMKDPHDQPTSAAAAQPKDDFDSAFDGFGEGEQTKDAHENDEDPFAPSSGQQQGQAYSSEFPPIRALESEDDESSDEEGERGGFDDDFAAGSPPRNQAPVEPISAVAAGPSSLAPPTSFGETSTAGARPVITSMPSAASTLPGIESQQSPPTYEQSNEPSYGGTGERSSSNQFPPEFGGLLPSREDPTSPSAPAVDTPEQAVVAEKEIDRPTTGTGTSAEDYQTPQTSGTWQSLFASVQTPSTTDVFHDASSRPISSVTDMTPERAQPGQRPSVGQSRNAFDDFDEFDDLSEAKEADKSVGDPLDFGFGRSQSAADEFNPAFDSPAASMTNTMASSSQQTPTASNRQVESSNGFANFQPNASSSDAFGESSGADGASSIQHTPQNVQHDWDAIFSGIDSNKGVDTSLSTGAARDDPWGAPAVSSAASNGASAAERTPTAASPVSERTTRAAPASSQTQQQPPTGRALTPGTEHDDPFLKRLTGMGYPRAEALNALEMYDYDVNKAIDHLSGS</sequence>
<feature type="compositionally biased region" description="Low complexity" evidence="13">
    <location>
        <begin position="450"/>
        <end position="465"/>
    </location>
</feature>
<dbReference type="InterPro" id="IPR009060">
    <property type="entry name" value="UBA-like_sf"/>
</dbReference>
<evidence type="ECO:0000256" key="13">
    <source>
        <dbReference type="SAM" id="MobiDB-lite"/>
    </source>
</evidence>
<comment type="caution">
    <text evidence="17">The sequence shown here is derived from an EMBL/GenBank/DDBJ whole genome shotgun (WGS) entry which is preliminary data.</text>
</comment>
<keyword evidence="5" id="KW-0254">Endocytosis</keyword>
<feature type="compositionally biased region" description="Acidic residues" evidence="13">
    <location>
        <begin position="1173"/>
        <end position="1183"/>
    </location>
</feature>
<feature type="compositionally biased region" description="Low complexity" evidence="13">
    <location>
        <begin position="1152"/>
        <end position="1163"/>
    </location>
</feature>
<name>A0AAV9JYR4_9PEZI</name>
<feature type="compositionally biased region" description="Polar residues" evidence="13">
    <location>
        <begin position="1237"/>
        <end position="1263"/>
    </location>
</feature>
<feature type="coiled-coil region" evidence="12">
    <location>
        <begin position="714"/>
        <end position="741"/>
    </location>
</feature>
<dbReference type="InterPro" id="IPR011992">
    <property type="entry name" value="EF-hand-dom_pair"/>
</dbReference>
<feature type="compositionally biased region" description="Polar residues" evidence="13">
    <location>
        <begin position="1316"/>
        <end position="1332"/>
    </location>
</feature>
<dbReference type="SUPFAM" id="SSF47473">
    <property type="entry name" value="EF-hand"/>
    <property type="match status" value="3"/>
</dbReference>